<dbReference type="PANTHER" id="PTHR42813">
    <property type="entry name" value="ZINC-TYPE ALCOHOL DEHYDROGENASE-LIKE"/>
    <property type="match status" value="1"/>
</dbReference>
<comment type="caution">
    <text evidence="10">The sequence shown here is derived from an EMBL/GenBank/DDBJ whole genome shotgun (WGS) entry which is preliminary data.</text>
</comment>
<dbReference type="InterPro" id="IPR013154">
    <property type="entry name" value="ADH-like_N"/>
</dbReference>
<dbReference type="EMBL" id="JAPZBQ010000002">
    <property type="protein sequence ID" value="KAJ5345162.1"/>
    <property type="molecule type" value="Genomic_DNA"/>
</dbReference>
<comment type="cofactor">
    <cofactor evidence="1 7">
        <name>Zn(2+)</name>
        <dbReference type="ChEBI" id="CHEBI:29105"/>
    </cofactor>
</comment>
<comment type="similarity">
    <text evidence="2 7">Belongs to the zinc-containing alcohol dehydrogenase family.</text>
</comment>
<dbReference type="GO" id="GO:0008270">
    <property type="term" value="F:zinc ion binding"/>
    <property type="evidence" value="ECO:0007669"/>
    <property type="project" value="InterPro"/>
</dbReference>
<keyword evidence="6" id="KW-0520">NAD</keyword>
<feature type="domain" description="Alcohol dehydrogenase-like N-terminal" evidence="9">
    <location>
        <begin position="38"/>
        <end position="145"/>
    </location>
</feature>
<evidence type="ECO:0000256" key="6">
    <source>
        <dbReference type="ARBA" id="ARBA00023027"/>
    </source>
</evidence>
<evidence type="ECO:0000256" key="4">
    <source>
        <dbReference type="ARBA" id="ARBA00022833"/>
    </source>
</evidence>
<evidence type="ECO:0000256" key="1">
    <source>
        <dbReference type="ARBA" id="ARBA00001947"/>
    </source>
</evidence>
<dbReference type="Proteomes" id="UP001147695">
    <property type="component" value="Unassembled WGS sequence"/>
</dbReference>
<dbReference type="CDD" id="cd08282">
    <property type="entry name" value="PFDH_like"/>
    <property type="match status" value="1"/>
</dbReference>
<sequence length="388" mass="40942">MALVNSTLMNETMRAVVWQGNAYNVAVVDLPMPTIINQTDAIIRMSRAAICGSDLHIYRGTNEGMPAPFGLGHEGVGYVSEIGSGVGSLQVGDPVIVPFTVDEGHLHTDLTSSLYASYGNGGDIGGTQAEYLRVPFADDGLIPIPSLEHTNSTTNESVSLINDYVMLSDIFATGWAALDYAGFQPGDTVAVFGAGPVGLMAAYSATLRGASKVYSVDYVGDRLDLAESIGAIPINFQDADPVDQILALEPDGVSRSVDAVGYEQVNRNLTVQSDVIIHNMLAVTSTGGGLGTVGVYNPESNNTATAPRASTVHTDVHFSLSDFFSGGYKWAAGPSDPIELAPNLVHLVASGKARPGFIVSDVIDIEDAPQAYARFERHEATKVIIAFD</sequence>
<dbReference type="GO" id="GO:0016491">
    <property type="term" value="F:oxidoreductase activity"/>
    <property type="evidence" value="ECO:0007669"/>
    <property type="project" value="UniProtKB-KW"/>
</dbReference>
<feature type="domain" description="Alcohol dehydrogenase-like C-terminal" evidence="8">
    <location>
        <begin position="196"/>
        <end position="267"/>
    </location>
</feature>
<evidence type="ECO:0000313" key="10">
    <source>
        <dbReference type="EMBL" id="KAJ5345162.1"/>
    </source>
</evidence>
<proteinExistence type="inferred from homology"/>
<reference evidence="10" key="2">
    <citation type="journal article" date="2023" name="IMA Fungus">
        <title>Comparative genomic study of the Penicillium genus elucidates a diverse pangenome and 15 lateral gene transfer events.</title>
        <authorList>
            <person name="Petersen C."/>
            <person name="Sorensen T."/>
            <person name="Nielsen M.R."/>
            <person name="Sondergaard T.E."/>
            <person name="Sorensen J.L."/>
            <person name="Fitzpatrick D.A."/>
            <person name="Frisvad J.C."/>
            <person name="Nielsen K.L."/>
        </authorList>
    </citation>
    <scope>NUCLEOTIDE SEQUENCE</scope>
    <source>
        <strain evidence="10">IBT 35673</strain>
    </source>
</reference>
<dbReference type="Gene3D" id="3.90.180.10">
    <property type="entry name" value="Medium-chain alcohol dehydrogenases, catalytic domain"/>
    <property type="match status" value="1"/>
</dbReference>
<dbReference type="Pfam" id="PF08240">
    <property type="entry name" value="ADH_N"/>
    <property type="match status" value="1"/>
</dbReference>
<dbReference type="Gene3D" id="3.40.50.720">
    <property type="entry name" value="NAD(P)-binding Rossmann-like Domain"/>
    <property type="match status" value="1"/>
</dbReference>
<evidence type="ECO:0000256" key="2">
    <source>
        <dbReference type="ARBA" id="ARBA00008072"/>
    </source>
</evidence>
<dbReference type="InterPro" id="IPR002328">
    <property type="entry name" value="ADH_Zn_CS"/>
</dbReference>
<dbReference type="PROSITE" id="PS00059">
    <property type="entry name" value="ADH_ZINC"/>
    <property type="match status" value="1"/>
</dbReference>
<evidence type="ECO:0000313" key="11">
    <source>
        <dbReference type="Proteomes" id="UP001147695"/>
    </source>
</evidence>
<dbReference type="PANTHER" id="PTHR42813:SF3">
    <property type="entry name" value="GLUTATHIONE-INDEPENDENT FORMALDEHYDE DEHYDROGENASE"/>
    <property type="match status" value="1"/>
</dbReference>
<name>A0A9W9QYZ0_PENBR</name>
<gene>
    <name evidence="10" type="ORF">N7452_003166</name>
</gene>
<dbReference type="AlphaFoldDB" id="A0A9W9QYZ0"/>
<evidence type="ECO:0000256" key="7">
    <source>
        <dbReference type="RuleBase" id="RU361277"/>
    </source>
</evidence>
<dbReference type="InterPro" id="IPR011032">
    <property type="entry name" value="GroES-like_sf"/>
</dbReference>
<accession>A0A9W9QYZ0</accession>
<dbReference type="SUPFAM" id="SSF51735">
    <property type="entry name" value="NAD(P)-binding Rossmann-fold domains"/>
    <property type="match status" value="1"/>
</dbReference>
<organism evidence="10 11">
    <name type="scientific">Penicillium brevicompactum</name>
    <dbReference type="NCBI Taxonomy" id="5074"/>
    <lineage>
        <taxon>Eukaryota</taxon>
        <taxon>Fungi</taxon>
        <taxon>Dikarya</taxon>
        <taxon>Ascomycota</taxon>
        <taxon>Pezizomycotina</taxon>
        <taxon>Eurotiomycetes</taxon>
        <taxon>Eurotiomycetidae</taxon>
        <taxon>Eurotiales</taxon>
        <taxon>Aspergillaceae</taxon>
        <taxon>Penicillium</taxon>
    </lineage>
</organism>
<keyword evidence="5" id="KW-0560">Oxidoreductase</keyword>
<keyword evidence="4 7" id="KW-0862">Zinc</keyword>
<evidence type="ECO:0000259" key="9">
    <source>
        <dbReference type="Pfam" id="PF08240"/>
    </source>
</evidence>
<evidence type="ECO:0000256" key="5">
    <source>
        <dbReference type="ARBA" id="ARBA00023002"/>
    </source>
</evidence>
<evidence type="ECO:0000259" key="8">
    <source>
        <dbReference type="Pfam" id="PF00107"/>
    </source>
</evidence>
<dbReference type="InterPro" id="IPR013149">
    <property type="entry name" value="ADH-like_C"/>
</dbReference>
<dbReference type="InterPro" id="IPR036291">
    <property type="entry name" value="NAD(P)-bd_dom_sf"/>
</dbReference>
<keyword evidence="3 7" id="KW-0479">Metal-binding</keyword>
<dbReference type="SUPFAM" id="SSF50129">
    <property type="entry name" value="GroES-like"/>
    <property type="match status" value="1"/>
</dbReference>
<reference evidence="10" key="1">
    <citation type="submission" date="2022-12" db="EMBL/GenBank/DDBJ databases">
        <authorList>
            <person name="Petersen C."/>
        </authorList>
    </citation>
    <scope>NUCLEOTIDE SEQUENCE</scope>
    <source>
        <strain evidence="10">IBT 35673</strain>
    </source>
</reference>
<evidence type="ECO:0000256" key="3">
    <source>
        <dbReference type="ARBA" id="ARBA00022723"/>
    </source>
</evidence>
<dbReference type="Pfam" id="PF00107">
    <property type="entry name" value="ADH_zinc_N"/>
    <property type="match status" value="1"/>
</dbReference>
<protein>
    <submittedName>
        <fullName evidence="10">Uncharacterized protein</fullName>
    </submittedName>
</protein>